<gene>
    <name evidence="13" type="ORF">VTK73DRAFT_1278</name>
</gene>
<sequence length="468" mass="51837">MLFTKLVTYFSLLCLAAASVGFLLWIIFSALRPATPKESGRSKDSNAVVQVLVLGDIGRSPRMTYHALSIARLAGRVDLVGYLDTPPHPDILRNPNIQIHALPPPPVRPRHIPFLLFGPWKAVNQLYHLSWVLNYRLQPAQWLLVQNPPSIPTLFVASVTCYLRKTRLMIDWHNYGWTILAGNRGSRHPLVSLARAYECFFGRFGHVNLTVTEAMGRELRRAPYRVESPILTLHDRPADIFRPVNSRSERLAILARIFPGHPLVPLILDGSARLIVSSTSWTPDEDFSLLLDALVRYASDGSVGKGEKQPPVLVVITGKGPQKDMYMEQIEVLRKSGALQDITVETSFLSFPDYAGLLASADLGICLHKSSSGVDLPMKIVDMFGAGLPVAAYSGYESFAELVKEGENGRGFETAAELAEILAHLLSERGRRELETLKAGAVNEGSRRWDSEWDAIVAPILGLHGRVQ</sequence>
<keyword evidence="6" id="KW-0808">Transferase</keyword>
<dbReference type="Pfam" id="PF13692">
    <property type="entry name" value="Glyco_trans_1_4"/>
    <property type="match status" value="1"/>
</dbReference>
<evidence type="ECO:0000313" key="14">
    <source>
        <dbReference type="Proteomes" id="UP001586593"/>
    </source>
</evidence>
<reference evidence="13 14" key="1">
    <citation type="journal article" date="2024" name="Commun. Biol.">
        <title>Comparative genomic analysis of thermophilic fungi reveals convergent evolutionary adaptations and gene losses.</title>
        <authorList>
            <person name="Steindorff A.S."/>
            <person name="Aguilar-Pontes M.V."/>
            <person name="Robinson A.J."/>
            <person name="Andreopoulos B."/>
            <person name="LaButti K."/>
            <person name="Kuo A."/>
            <person name="Mondo S."/>
            <person name="Riley R."/>
            <person name="Otillar R."/>
            <person name="Haridas S."/>
            <person name="Lipzen A."/>
            <person name="Grimwood J."/>
            <person name="Schmutz J."/>
            <person name="Clum A."/>
            <person name="Reid I.D."/>
            <person name="Moisan M.C."/>
            <person name="Butler G."/>
            <person name="Nguyen T.T.M."/>
            <person name="Dewar K."/>
            <person name="Conant G."/>
            <person name="Drula E."/>
            <person name="Henrissat B."/>
            <person name="Hansel C."/>
            <person name="Singer S."/>
            <person name="Hutchinson M.I."/>
            <person name="de Vries R.P."/>
            <person name="Natvig D.O."/>
            <person name="Powell A.J."/>
            <person name="Tsang A."/>
            <person name="Grigoriev I.V."/>
        </authorList>
    </citation>
    <scope>NUCLEOTIDE SEQUENCE [LARGE SCALE GENOMIC DNA]</scope>
    <source>
        <strain evidence="13 14">ATCC 24622</strain>
    </source>
</reference>
<proteinExistence type="predicted"/>
<keyword evidence="5" id="KW-0328">Glycosyltransferase</keyword>
<evidence type="ECO:0000256" key="1">
    <source>
        <dbReference type="ARBA" id="ARBA00004389"/>
    </source>
</evidence>
<evidence type="ECO:0000256" key="5">
    <source>
        <dbReference type="ARBA" id="ARBA00022676"/>
    </source>
</evidence>
<keyword evidence="10 12" id="KW-0472">Membrane</keyword>
<evidence type="ECO:0000256" key="2">
    <source>
        <dbReference type="ARBA" id="ARBA00004922"/>
    </source>
</evidence>
<keyword evidence="8" id="KW-0256">Endoplasmic reticulum</keyword>
<keyword evidence="9 12" id="KW-1133">Transmembrane helix</keyword>
<evidence type="ECO:0000256" key="12">
    <source>
        <dbReference type="SAM" id="Phobius"/>
    </source>
</evidence>
<evidence type="ECO:0000313" key="13">
    <source>
        <dbReference type="EMBL" id="KAL1872807.1"/>
    </source>
</evidence>
<dbReference type="InterPro" id="IPR026051">
    <property type="entry name" value="ALG1-like"/>
</dbReference>
<dbReference type="EMBL" id="JAZHXJ010000130">
    <property type="protein sequence ID" value="KAL1872807.1"/>
    <property type="molecule type" value="Genomic_DNA"/>
</dbReference>
<comment type="subcellular location">
    <subcellularLocation>
        <location evidence="1">Endoplasmic reticulum membrane</location>
        <topology evidence="1">Single-pass membrane protein</topology>
    </subcellularLocation>
</comment>
<feature type="transmembrane region" description="Helical" evidence="12">
    <location>
        <begin position="6"/>
        <end position="31"/>
    </location>
</feature>
<evidence type="ECO:0000256" key="3">
    <source>
        <dbReference type="ARBA" id="ARBA00012611"/>
    </source>
</evidence>
<evidence type="ECO:0000256" key="7">
    <source>
        <dbReference type="ARBA" id="ARBA00022692"/>
    </source>
</evidence>
<comment type="pathway">
    <text evidence="2">Protein modification; protein glycosylation.</text>
</comment>
<evidence type="ECO:0000256" key="8">
    <source>
        <dbReference type="ARBA" id="ARBA00022824"/>
    </source>
</evidence>
<dbReference type="EC" id="2.4.1.142" evidence="3"/>
<comment type="caution">
    <text evidence="13">The sequence shown here is derived from an EMBL/GenBank/DDBJ whole genome shotgun (WGS) entry which is preliminary data.</text>
</comment>
<dbReference type="Proteomes" id="UP001586593">
    <property type="component" value="Unassembled WGS sequence"/>
</dbReference>
<evidence type="ECO:0000256" key="6">
    <source>
        <dbReference type="ARBA" id="ARBA00022679"/>
    </source>
</evidence>
<evidence type="ECO:0000256" key="10">
    <source>
        <dbReference type="ARBA" id="ARBA00023136"/>
    </source>
</evidence>
<dbReference type="PANTHER" id="PTHR13036">
    <property type="entry name" value="BETA1,4 MANNOSYLTRANSFERASE"/>
    <property type="match status" value="1"/>
</dbReference>
<comment type="function">
    <text evidence="11">Participates in the formation of the lipid-linked precursor oligosaccharide for N-glycosylation. Involved in assembling the dolichol-pyrophosphate-GlcNAc(2)-Man(5) intermediate on the cytoplasmic surface of the ER.</text>
</comment>
<keyword evidence="14" id="KW-1185">Reference proteome</keyword>
<evidence type="ECO:0000256" key="9">
    <source>
        <dbReference type="ARBA" id="ARBA00022989"/>
    </source>
</evidence>
<organism evidence="13 14">
    <name type="scientific">Phialemonium thermophilum</name>
    <dbReference type="NCBI Taxonomy" id="223376"/>
    <lineage>
        <taxon>Eukaryota</taxon>
        <taxon>Fungi</taxon>
        <taxon>Dikarya</taxon>
        <taxon>Ascomycota</taxon>
        <taxon>Pezizomycotina</taxon>
        <taxon>Sordariomycetes</taxon>
        <taxon>Sordariomycetidae</taxon>
        <taxon>Cephalothecales</taxon>
        <taxon>Cephalothecaceae</taxon>
        <taxon>Phialemonium</taxon>
    </lineage>
</organism>
<name>A0ABR3XA11_9PEZI</name>
<evidence type="ECO:0000256" key="4">
    <source>
        <dbReference type="ARBA" id="ARBA00015841"/>
    </source>
</evidence>
<dbReference type="PANTHER" id="PTHR13036:SF0">
    <property type="entry name" value="CHITOBIOSYLDIPHOSPHODOLICHOL BETA-MANNOSYLTRANSFERASE"/>
    <property type="match status" value="1"/>
</dbReference>
<dbReference type="SUPFAM" id="SSF53756">
    <property type="entry name" value="UDP-Glycosyltransferase/glycogen phosphorylase"/>
    <property type="match status" value="1"/>
</dbReference>
<dbReference type="Gene3D" id="3.40.50.2000">
    <property type="entry name" value="Glycogen Phosphorylase B"/>
    <property type="match status" value="1"/>
</dbReference>
<keyword evidence="7 12" id="KW-0812">Transmembrane</keyword>
<accession>A0ABR3XA11</accession>
<protein>
    <recommendedName>
        <fullName evidence="4">Chitobiosyldiphosphodolichol beta-mannosyltransferase</fullName>
        <ecNumber evidence="3">2.4.1.142</ecNumber>
    </recommendedName>
</protein>
<evidence type="ECO:0000256" key="11">
    <source>
        <dbReference type="ARBA" id="ARBA00024899"/>
    </source>
</evidence>